<proteinExistence type="predicted"/>
<evidence type="ECO:0000313" key="1">
    <source>
        <dbReference type="EMBL" id="KAI8002015.1"/>
    </source>
</evidence>
<keyword evidence="2" id="KW-1185">Reference proteome</keyword>
<protein>
    <submittedName>
        <fullName evidence="1">Kinesin-like protein KIN-12F</fullName>
    </submittedName>
</protein>
<evidence type="ECO:0000313" key="2">
    <source>
        <dbReference type="Proteomes" id="UP001060215"/>
    </source>
</evidence>
<gene>
    <name evidence="1" type="ORF">LOK49_LG09G01070</name>
</gene>
<reference evidence="1 2" key="1">
    <citation type="journal article" date="2022" name="Plant J.">
        <title>Chromosome-level genome of Camellia lanceoleosa provides a valuable resource for understanding genome evolution and self-incompatibility.</title>
        <authorList>
            <person name="Gong W."/>
            <person name="Xiao S."/>
            <person name="Wang L."/>
            <person name="Liao Z."/>
            <person name="Chang Y."/>
            <person name="Mo W."/>
            <person name="Hu G."/>
            <person name="Li W."/>
            <person name="Zhao G."/>
            <person name="Zhu H."/>
            <person name="Hu X."/>
            <person name="Ji K."/>
            <person name="Xiang X."/>
            <person name="Song Q."/>
            <person name="Yuan D."/>
            <person name="Jin S."/>
            <person name="Zhang L."/>
        </authorList>
    </citation>
    <scope>NUCLEOTIDE SEQUENCE [LARGE SCALE GENOMIC DNA]</scope>
    <source>
        <strain evidence="1">SQ_2022a</strain>
    </source>
</reference>
<sequence length="157" mass="17498">MESHLGLLGMFRLTFCVAGIWSGCICQGVLQETVGLLLYADMGLGQLAGLICLGLQFSFASAPEFEDDPHLYVLKAIKYVGIEVWQCRCSFLEIRDDTKHGFYVENLTEEYVTSYEDITQILIKGLSSRKVGATSIHSESSQSHIVFTCVIESWCKV</sequence>
<name>A0ACC0GLR1_9ERIC</name>
<dbReference type="EMBL" id="CM045765">
    <property type="protein sequence ID" value="KAI8002015.1"/>
    <property type="molecule type" value="Genomic_DNA"/>
</dbReference>
<dbReference type="Proteomes" id="UP001060215">
    <property type="component" value="Chromosome 8"/>
</dbReference>
<comment type="caution">
    <text evidence="1">The sequence shown here is derived from an EMBL/GenBank/DDBJ whole genome shotgun (WGS) entry which is preliminary data.</text>
</comment>
<organism evidence="1 2">
    <name type="scientific">Camellia lanceoleosa</name>
    <dbReference type="NCBI Taxonomy" id="1840588"/>
    <lineage>
        <taxon>Eukaryota</taxon>
        <taxon>Viridiplantae</taxon>
        <taxon>Streptophyta</taxon>
        <taxon>Embryophyta</taxon>
        <taxon>Tracheophyta</taxon>
        <taxon>Spermatophyta</taxon>
        <taxon>Magnoliopsida</taxon>
        <taxon>eudicotyledons</taxon>
        <taxon>Gunneridae</taxon>
        <taxon>Pentapetalae</taxon>
        <taxon>asterids</taxon>
        <taxon>Ericales</taxon>
        <taxon>Theaceae</taxon>
        <taxon>Camellia</taxon>
    </lineage>
</organism>
<accession>A0ACC0GLR1</accession>